<dbReference type="Proteomes" id="UP001206595">
    <property type="component" value="Unassembled WGS sequence"/>
</dbReference>
<feature type="domain" description="Tyrosine-protein phosphatase" evidence="5">
    <location>
        <begin position="27"/>
        <end position="179"/>
    </location>
</feature>
<dbReference type="EMBL" id="MU620959">
    <property type="protein sequence ID" value="KAI8576223.1"/>
    <property type="molecule type" value="Genomic_DNA"/>
</dbReference>
<dbReference type="PROSITE" id="PS50054">
    <property type="entry name" value="TYR_PHOSPHATASE_DUAL"/>
    <property type="match status" value="1"/>
</dbReference>
<dbReference type="Pfam" id="PF03162">
    <property type="entry name" value="Y_phosphatase2"/>
    <property type="match status" value="1"/>
</dbReference>
<proteinExistence type="predicted"/>
<keyword evidence="2" id="KW-0963">Cytoplasm</keyword>
<evidence type="ECO:0000256" key="3">
    <source>
        <dbReference type="ARBA" id="ARBA00022801"/>
    </source>
</evidence>
<dbReference type="GeneID" id="75917063"/>
<dbReference type="InterPro" id="IPR029021">
    <property type="entry name" value="Prot-tyrosine_phosphatase-like"/>
</dbReference>
<evidence type="ECO:0000256" key="2">
    <source>
        <dbReference type="ARBA" id="ARBA00022490"/>
    </source>
</evidence>
<feature type="region of interest" description="Disordered" evidence="4">
    <location>
        <begin position="1"/>
        <end position="23"/>
    </location>
</feature>
<reference evidence="6" key="1">
    <citation type="submission" date="2021-06" db="EMBL/GenBank/DDBJ databases">
        <authorList>
            <consortium name="DOE Joint Genome Institute"/>
            <person name="Mondo S.J."/>
            <person name="Amses K.R."/>
            <person name="Simmons D.R."/>
            <person name="Longcore J.E."/>
            <person name="Seto K."/>
            <person name="Alves G.H."/>
            <person name="Bonds A.E."/>
            <person name="Quandt C.A."/>
            <person name="Davis W.J."/>
            <person name="Chang Y."/>
            <person name="Letcher P.M."/>
            <person name="Powell M.J."/>
            <person name="Kuo A."/>
            <person name="Labutti K."/>
            <person name="Pangilinan J."/>
            <person name="Andreopoulos W."/>
            <person name="Tritt A."/>
            <person name="Riley R."/>
            <person name="Hundley H."/>
            <person name="Johnson J."/>
            <person name="Lipzen A."/>
            <person name="Barry K."/>
            <person name="Berbee M.L."/>
            <person name="Buchler N.E."/>
            <person name="Grigoriev I.V."/>
            <person name="Spatafora J.W."/>
            <person name="Stajich J.E."/>
            <person name="James T.Y."/>
        </authorList>
    </citation>
    <scope>NUCLEOTIDE SEQUENCE</scope>
    <source>
        <strain evidence="6">AG</strain>
    </source>
</reference>
<dbReference type="Gene3D" id="3.90.190.10">
    <property type="entry name" value="Protein tyrosine phosphatase superfamily"/>
    <property type="match status" value="1"/>
</dbReference>
<keyword evidence="3" id="KW-0378">Hydrolase</keyword>
<reference evidence="6" key="2">
    <citation type="journal article" date="2022" name="Proc. Natl. Acad. Sci. U.S.A.">
        <title>Diploid-dominant life cycles characterize the early evolution of Fungi.</title>
        <authorList>
            <person name="Amses K.R."/>
            <person name="Simmons D.R."/>
            <person name="Longcore J.E."/>
            <person name="Mondo S.J."/>
            <person name="Seto K."/>
            <person name="Jeronimo G.H."/>
            <person name="Bonds A.E."/>
            <person name="Quandt C.A."/>
            <person name="Davis W.J."/>
            <person name="Chang Y."/>
            <person name="Federici B.A."/>
            <person name="Kuo A."/>
            <person name="LaButti K."/>
            <person name="Pangilinan J."/>
            <person name="Andreopoulos W."/>
            <person name="Tritt A."/>
            <person name="Riley R."/>
            <person name="Hundley H."/>
            <person name="Johnson J."/>
            <person name="Lipzen A."/>
            <person name="Barry K."/>
            <person name="Lang B.F."/>
            <person name="Cuomo C.A."/>
            <person name="Buchler N.E."/>
            <person name="Grigoriev I.V."/>
            <person name="Spatafora J.W."/>
            <person name="Stajich J.E."/>
            <person name="James T.Y."/>
        </authorList>
    </citation>
    <scope>NUCLEOTIDE SEQUENCE</scope>
    <source>
        <strain evidence="6">AG</strain>
    </source>
</reference>
<organism evidence="6 7">
    <name type="scientific">Umbelopsis ramanniana AG</name>
    <dbReference type="NCBI Taxonomy" id="1314678"/>
    <lineage>
        <taxon>Eukaryota</taxon>
        <taxon>Fungi</taxon>
        <taxon>Fungi incertae sedis</taxon>
        <taxon>Mucoromycota</taxon>
        <taxon>Mucoromycotina</taxon>
        <taxon>Umbelopsidomycetes</taxon>
        <taxon>Umbelopsidales</taxon>
        <taxon>Umbelopsidaceae</taxon>
        <taxon>Umbelopsis</taxon>
    </lineage>
</organism>
<dbReference type="PRINTS" id="PR01911">
    <property type="entry name" value="PFDSPHPHTASE"/>
</dbReference>
<dbReference type="GO" id="GO:0005737">
    <property type="term" value="C:cytoplasm"/>
    <property type="evidence" value="ECO:0007669"/>
    <property type="project" value="UniProtKB-SubCell"/>
</dbReference>
<dbReference type="GO" id="GO:0016791">
    <property type="term" value="F:phosphatase activity"/>
    <property type="evidence" value="ECO:0007669"/>
    <property type="project" value="InterPro"/>
</dbReference>
<protein>
    <recommendedName>
        <fullName evidence="5">Tyrosine-protein phosphatase domain-containing protein</fullName>
    </recommendedName>
</protein>
<feature type="compositionally biased region" description="Polar residues" evidence="4">
    <location>
        <begin position="1"/>
        <end position="19"/>
    </location>
</feature>
<evidence type="ECO:0000313" key="7">
    <source>
        <dbReference type="Proteomes" id="UP001206595"/>
    </source>
</evidence>
<dbReference type="InterPro" id="IPR020428">
    <property type="entry name" value="PFA-DSPs"/>
</dbReference>
<evidence type="ECO:0000259" key="5">
    <source>
        <dbReference type="PROSITE" id="PS50054"/>
    </source>
</evidence>
<dbReference type="PANTHER" id="PTHR31126:SF48">
    <property type="entry name" value="INOSITOL PHOSPHATASE SIW14"/>
    <property type="match status" value="1"/>
</dbReference>
<evidence type="ECO:0000256" key="1">
    <source>
        <dbReference type="ARBA" id="ARBA00004496"/>
    </source>
</evidence>
<comment type="subcellular location">
    <subcellularLocation>
        <location evidence="1">Cytoplasm</location>
    </subcellularLocation>
</comment>
<dbReference type="RefSeq" id="XP_051441227.1">
    <property type="nucleotide sequence ID" value="XM_051591720.1"/>
</dbReference>
<name>A0AAD5E286_UMBRA</name>
<dbReference type="SUPFAM" id="SSF52799">
    <property type="entry name" value="(Phosphotyrosine protein) phosphatases II"/>
    <property type="match status" value="1"/>
</dbReference>
<dbReference type="PANTHER" id="PTHR31126">
    <property type="entry name" value="TYROSINE-PROTEIN PHOSPHATASE"/>
    <property type="match status" value="1"/>
</dbReference>
<dbReference type="InterPro" id="IPR020422">
    <property type="entry name" value="TYR_PHOSPHATASE_DUAL_dom"/>
</dbReference>
<accession>A0AAD5E286</accession>
<evidence type="ECO:0000313" key="6">
    <source>
        <dbReference type="EMBL" id="KAI8576223.1"/>
    </source>
</evidence>
<sequence>MVNDKNTSNQDQPLRTQPNMPLVPPLNFAMVSPGVYRSGHPNRQNFPFLRKLGLKTVMYFAMEDLTPDMEQFMREEGIQTFHYRTEGNKEPFQEISTEDINHALVKLLDERSHPVLIHCLKGKHRIGCLVGCLRKIQRWSKTSIFDEYRRFADTKVLADLEFIEIFDEELVPYDRAHKPFWL</sequence>
<keyword evidence="7" id="KW-1185">Reference proteome</keyword>
<gene>
    <name evidence="6" type="ORF">K450DRAFT_257713</name>
</gene>
<comment type="caution">
    <text evidence="6">The sequence shown here is derived from an EMBL/GenBank/DDBJ whole genome shotgun (WGS) entry which is preliminary data.</text>
</comment>
<dbReference type="AlphaFoldDB" id="A0AAD5E286"/>
<evidence type="ECO:0000256" key="4">
    <source>
        <dbReference type="SAM" id="MobiDB-lite"/>
    </source>
</evidence>
<dbReference type="FunFam" id="3.90.190.10:FF:000035">
    <property type="entry name" value="Tyrosine phosphatase, putative"/>
    <property type="match status" value="1"/>
</dbReference>
<dbReference type="InterPro" id="IPR004861">
    <property type="entry name" value="Siw14-like"/>
</dbReference>